<dbReference type="EMBL" id="JABANM010016570">
    <property type="protein sequence ID" value="KAF4729212.1"/>
    <property type="molecule type" value="Genomic_DNA"/>
</dbReference>
<feature type="region of interest" description="Disordered" evidence="2">
    <location>
        <begin position="1"/>
        <end position="41"/>
    </location>
</feature>
<gene>
    <name evidence="3" type="ORF">FOZ62_014648</name>
</gene>
<feature type="non-terminal residue" evidence="3">
    <location>
        <position position="1"/>
    </location>
</feature>
<comment type="caution">
    <text evidence="3">The sequence shown here is derived from an EMBL/GenBank/DDBJ whole genome shotgun (WGS) entry which is preliminary data.</text>
</comment>
<feature type="non-terminal residue" evidence="3">
    <location>
        <position position="155"/>
    </location>
</feature>
<dbReference type="Proteomes" id="UP000574390">
    <property type="component" value="Unassembled WGS sequence"/>
</dbReference>
<accession>A0A7J6S9L4</accession>
<name>A0A7J6S9L4_PEROL</name>
<feature type="coiled-coil region" evidence="1">
    <location>
        <begin position="128"/>
        <end position="155"/>
    </location>
</feature>
<sequence length="155" mass="17068">VKWPEPVSDLPAGGRRSESDLASQARPSSSNAVHRKEMMGSFPIEQLSSELETLPLRARVDELTRSLDHLKSAHSTLQSQVRRKLEQLASETSSSSRGLAGALKQSAVGLRDCERGAMEIRSILEGHISKMEISIARLGRQLEEIADRQQRAEAV</sequence>
<dbReference type="AlphaFoldDB" id="A0A7J6S9L4"/>
<evidence type="ECO:0000256" key="1">
    <source>
        <dbReference type="SAM" id="Coils"/>
    </source>
</evidence>
<keyword evidence="1" id="KW-0175">Coiled coil</keyword>
<feature type="compositionally biased region" description="Polar residues" evidence="2">
    <location>
        <begin position="20"/>
        <end position="32"/>
    </location>
</feature>
<evidence type="ECO:0000313" key="3">
    <source>
        <dbReference type="EMBL" id="KAF4729212.1"/>
    </source>
</evidence>
<proteinExistence type="predicted"/>
<protein>
    <submittedName>
        <fullName evidence="3">Uncharacterized protein</fullName>
    </submittedName>
</protein>
<organism evidence="3 4">
    <name type="scientific">Perkinsus olseni</name>
    <name type="common">Perkinsus atlanticus</name>
    <dbReference type="NCBI Taxonomy" id="32597"/>
    <lineage>
        <taxon>Eukaryota</taxon>
        <taxon>Sar</taxon>
        <taxon>Alveolata</taxon>
        <taxon>Perkinsozoa</taxon>
        <taxon>Perkinsea</taxon>
        <taxon>Perkinsida</taxon>
        <taxon>Perkinsidae</taxon>
        <taxon>Perkinsus</taxon>
    </lineage>
</organism>
<evidence type="ECO:0000313" key="4">
    <source>
        <dbReference type="Proteomes" id="UP000574390"/>
    </source>
</evidence>
<evidence type="ECO:0000256" key="2">
    <source>
        <dbReference type="SAM" id="MobiDB-lite"/>
    </source>
</evidence>
<reference evidence="3 4" key="1">
    <citation type="submission" date="2020-04" db="EMBL/GenBank/DDBJ databases">
        <title>Perkinsus olseni comparative genomics.</title>
        <authorList>
            <person name="Bogema D.R."/>
        </authorList>
    </citation>
    <scope>NUCLEOTIDE SEQUENCE [LARGE SCALE GENOMIC DNA]</scope>
    <source>
        <strain evidence="3">ATCC PRA-205</strain>
    </source>
</reference>